<feature type="transmembrane region" description="Helical" evidence="1">
    <location>
        <begin position="12"/>
        <end position="32"/>
    </location>
</feature>
<reference evidence="2 3" key="1">
    <citation type="submission" date="2018-06" db="EMBL/GenBank/DDBJ databases">
        <authorList>
            <consortium name="Pathogen Informatics"/>
            <person name="Doyle S."/>
        </authorList>
    </citation>
    <scope>NUCLEOTIDE SEQUENCE [LARGE SCALE GENOMIC DNA]</scope>
    <source>
        <strain evidence="2 3">NCTC10801</strain>
    </source>
</reference>
<dbReference type="Proteomes" id="UP000254649">
    <property type="component" value="Unassembled WGS sequence"/>
</dbReference>
<name>A0A380TXY2_9PAST</name>
<sequence>MPNFIEELLEILKSVLAVLVIILTALMLISLFHPAFGATPAEECDIKGGIWTKTYCAPPDMNDEEITYAQRYTILKEIEMREMKDD</sequence>
<protein>
    <submittedName>
        <fullName evidence="2">Uncharacterized protein</fullName>
    </submittedName>
</protein>
<gene>
    <name evidence="2" type="ORF">NCTC10801_01958</name>
</gene>
<keyword evidence="3" id="KW-1185">Reference proteome</keyword>
<dbReference type="OrthoDB" id="9857770at2"/>
<evidence type="ECO:0000256" key="1">
    <source>
        <dbReference type="SAM" id="Phobius"/>
    </source>
</evidence>
<keyword evidence="1" id="KW-0472">Membrane</keyword>
<dbReference type="EMBL" id="UFRQ01000003">
    <property type="protein sequence ID" value="SUT93514.1"/>
    <property type="molecule type" value="Genomic_DNA"/>
</dbReference>
<accession>A0A380TXY2</accession>
<keyword evidence="1" id="KW-1133">Transmembrane helix</keyword>
<evidence type="ECO:0000313" key="3">
    <source>
        <dbReference type="Proteomes" id="UP000254649"/>
    </source>
</evidence>
<keyword evidence="1" id="KW-0812">Transmembrane</keyword>
<evidence type="ECO:0000313" key="2">
    <source>
        <dbReference type="EMBL" id="SUT93514.1"/>
    </source>
</evidence>
<organism evidence="2 3">
    <name type="scientific">[Actinobacillus] rossii</name>
    <dbReference type="NCBI Taxonomy" id="123820"/>
    <lineage>
        <taxon>Bacteria</taxon>
        <taxon>Pseudomonadati</taxon>
        <taxon>Pseudomonadota</taxon>
        <taxon>Gammaproteobacteria</taxon>
        <taxon>Pasteurellales</taxon>
        <taxon>Pasteurellaceae</taxon>
    </lineage>
</organism>
<dbReference type="AlphaFoldDB" id="A0A380TXY2"/>
<proteinExistence type="predicted"/>